<dbReference type="AlphaFoldDB" id="A0A430FSG2"/>
<keyword evidence="1" id="KW-0812">Transmembrane</keyword>
<name>A0A430FSG2_9BIFI</name>
<evidence type="ECO:0000313" key="2">
    <source>
        <dbReference type="EMBL" id="RSX55824.1"/>
    </source>
</evidence>
<feature type="transmembrane region" description="Helical" evidence="1">
    <location>
        <begin position="64"/>
        <end position="82"/>
    </location>
</feature>
<sequence length="126" mass="13708">MDSYELRTSCILGIGLWGAAVNVGFKDMGSIPSSICWLIILGSTVAMFIWLTRKLSERVLSLRMFYSYVISMVGMGIVAFKAGEIGCVIIAGVTVFGCLLNYLMYGRGSKNTKSHVPEAHTEDSIA</sequence>
<feature type="transmembrane region" description="Helical" evidence="1">
    <location>
        <begin position="88"/>
        <end position="105"/>
    </location>
</feature>
<keyword evidence="1" id="KW-1133">Transmembrane helix</keyword>
<accession>A0A430FSG2</accession>
<reference evidence="2 3" key="1">
    <citation type="submission" date="2018-09" db="EMBL/GenBank/DDBJ databases">
        <title>Characterization of the phylogenetic diversity of five novel species belonging to the genus Bifidobacterium.</title>
        <authorList>
            <person name="Lugli G.A."/>
            <person name="Duranti S."/>
            <person name="Milani C."/>
        </authorList>
    </citation>
    <scope>NUCLEOTIDE SEQUENCE [LARGE SCALE GENOMIC DNA]</scope>
    <source>
        <strain evidence="2 3">2036B</strain>
    </source>
</reference>
<organism evidence="2 3">
    <name type="scientific">Bifidobacterium dolichotidis</name>
    <dbReference type="NCBI Taxonomy" id="2306976"/>
    <lineage>
        <taxon>Bacteria</taxon>
        <taxon>Bacillati</taxon>
        <taxon>Actinomycetota</taxon>
        <taxon>Actinomycetes</taxon>
        <taxon>Bifidobacteriales</taxon>
        <taxon>Bifidobacteriaceae</taxon>
        <taxon>Bifidobacterium</taxon>
    </lineage>
</organism>
<comment type="caution">
    <text evidence="2">The sequence shown here is derived from an EMBL/GenBank/DDBJ whole genome shotgun (WGS) entry which is preliminary data.</text>
</comment>
<gene>
    <name evidence="2" type="ORF">D2E26_0387</name>
</gene>
<keyword evidence="3" id="KW-1185">Reference proteome</keyword>
<proteinExistence type="predicted"/>
<dbReference type="EMBL" id="QXGM01000001">
    <property type="protein sequence ID" value="RSX55824.1"/>
    <property type="molecule type" value="Genomic_DNA"/>
</dbReference>
<dbReference type="RefSeq" id="WP_125963009.1">
    <property type="nucleotide sequence ID" value="NZ_QXGM01000001.1"/>
</dbReference>
<feature type="transmembrane region" description="Helical" evidence="1">
    <location>
        <begin position="31"/>
        <end position="52"/>
    </location>
</feature>
<protein>
    <submittedName>
        <fullName evidence="2">Uncharacterized protein</fullName>
    </submittedName>
</protein>
<evidence type="ECO:0000256" key="1">
    <source>
        <dbReference type="SAM" id="Phobius"/>
    </source>
</evidence>
<dbReference type="Proteomes" id="UP000287609">
    <property type="component" value="Unassembled WGS sequence"/>
</dbReference>
<keyword evidence="1" id="KW-0472">Membrane</keyword>
<evidence type="ECO:0000313" key="3">
    <source>
        <dbReference type="Proteomes" id="UP000287609"/>
    </source>
</evidence>